<evidence type="ECO:0000313" key="6">
    <source>
        <dbReference type="EMBL" id="KAK3349387.1"/>
    </source>
</evidence>
<dbReference type="Pfam" id="PF01734">
    <property type="entry name" value="Patatin"/>
    <property type="match status" value="1"/>
</dbReference>
<comment type="caution">
    <text evidence="6">The sequence shown here is derived from an EMBL/GenBank/DDBJ whole genome shotgun (WGS) entry which is preliminary data.</text>
</comment>
<keyword evidence="7" id="KW-1185">Reference proteome</keyword>
<evidence type="ECO:0000313" key="7">
    <source>
        <dbReference type="Proteomes" id="UP001275084"/>
    </source>
</evidence>
<dbReference type="Gene3D" id="3.40.1090.10">
    <property type="entry name" value="Cytosolic phospholipase A2 catalytic domain"/>
    <property type="match status" value="1"/>
</dbReference>
<evidence type="ECO:0000259" key="5">
    <source>
        <dbReference type="Pfam" id="PF01734"/>
    </source>
</evidence>
<evidence type="ECO:0000256" key="1">
    <source>
        <dbReference type="ARBA" id="ARBA00022801"/>
    </source>
</evidence>
<dbReference type="GO" id="GO:0019369">
    <property type="term" value="P:arachidonate metabolic process"/>
    <property type="evidence" value="ECO:0007669"/>
    <property type="project" value="TreeGrafter"/>
</dbReference>
<sequence>MAEVVKPGASAVPEPPLEAVSTLRPARRKRVPTRVSIVVPKASTSVANNDVNIKPTTAANSTSSNSPNLSIKSPWSKQLILTLDGGGIRGYSSLIILRALMKQIAEIEQNLEPVAISSAHTDRIDPGSIPENVLRKGQYLPCHYFDYIAGTSVGGLIAIMLGMQGKSVTDCITAFQRENKAIPLTNDLPTVEFPLLRRPTTWPTKRTRSFFDTFNKFSVTATNRSFANSSSHTPGSGVAPAQGGPHPDVIEFRKDTLQCQTLAWCTEVEDDSKRERRPYAFCTYKEEDELPSSSSASAGSSSRKLVSIPEVAKAITTPSSSSFKPFKLGSGQFVDGSKLIRDPTLEVLKEITALLSGPGEPPIDLVLSLGTDEHQAWFYEKLRRSKPEAVSSRPSSREELGREEGKSYMHYHRFEMKDIRLGFRSKYFLKEIEEATENWLATDTTQQEHILQYAEMLVERRRARASTSRWETFALGVRYYCFHNECKSVDREFGSRGDFYEHLDRKHRLMREAAKNMLDTEKELDKGRRFGCA</sequence>
<dbReference type="AlphaFoldDB" id="A0AAJ0MC92"/>
<dbReference type="InterPro" id="IPR002641">
    <property type="entry name" value="PNPLA_dom"/>
</dbReference>
<dbReference type="PANTHER" id="PTHR24185">
    <property type="entry name" value="CALCIUM-INDEPENDENT PHOSPHOLIPASE A2-GAMMA"/>
    <property type="match status" value="1"/>
</dbReference>
<evidence type="ECO:0000256" key="2">
    <source>
        <dbReference type="ARBA" id="ARBA00022963"/>
    </source>
</evidence>
<evidence type="ECO:0000256" key="3">
    <source>
        <dbReference type="ARBA" id="ARBA00023098"/>
    </source>
</evidence>
<keyword evidence="1" id="KW-0378">Hydrolase</keyword>
<keyword evidence="3" id="KW-0443">Lipid metabolism</keyword>
<organism evidence="6 7">
    <name type="scientific">Lasiosphaeria hispida</name>
    <dbReference type="NCBI Taxonomy" id="260671"/>
    <lineage>
        <taxon>Eukaryota</taxon>
        <taxon>Fungi</taxon>
        <taxon>Dikarya</taxon>
        <taxon>Ascomycota</taxon>
        <taxon>Pezizomycotina</taxon>
        <taxon>Sordariomycetes</taxon>
        <taxon>Sordariomycetidae</taxon>
        <taxon>Sordariales</taxon>
        <taxon>Lasiosphaeriaceae</taxon>
        <taxon>Lasiosphaeria</taxon>
    </lineage>
</organism>
<dbReference type="InterPro" id="IPR016035">
    <property type="entry name" value="Acyl_Trfase/lysoPLipase"/>
</dbReference>
<dbReference type="GO" id="GO:0016042">
    <property type="term" value="P:lipid catabolic process"/>
    <property type="evidence" value="ECO:0007669"/>
    <property type="project" value="UniProtKB-KW"/>
</dbReference>
<protein>
    <submittedName>
        <fullName evidence="6">Patatin-like phospholipase-domain-containing protein</fullName>
    </submittedName>
</protein>
<feature type="compositionally biased region" description="Polar residues" evidence="4">
    <location>
        <begin position="225"/>
        <end position="234"/>
    </location>
</feature>
<proteinExistence type="predicted"/>
<feature type="region of interest" description="Disordered" evidence="4">
    <location>
        <begin position="225"/>
        <end position="249"/>
    </location>
</feature>
<dbReference type="EMBL" id="JAUIQD010000005">
    <property type="protein sequence ID" value="KAK3349387.1"/>
    <property type="molecule type" value="Genomic_DNA"/>
</dbReference>
<name>A0AAJ0MC92_9PEZI</name>
<reference evidence="6" key="1">
    <citation type="journal article" date="2023" name="Mol. Phylogenet. Evol.">
        <title>Genome-scale phylogeny and comparative genomics of the fungal order Sordariales.</title>
        <authorList>
            <person name="Hensen N."/>
            <person name="Bonometti L."/>
            <person name="Westerberg I."/>
            <person name="Brannstrom I.O."/>
            <person name="Guillou S."/>
            <person name="Cros-Aarteil S."/>
            <person name="Calhoun S."/>
            <person name="Haridas S."/>
            <person name="Kuo A."/>
            <person name="Mondo S."/>
            <person name="Pangilinan J."/>
            <person name="Riley R."/>
            <person name="LaButti K."/>
            <person name="Andreopoulos B."/>
            <person name="Lipzen A."/>
            <person name="Chen C."/>
            <person name="Yan M."/>
            <person name="Daum C."/>
            <person name="Ng V."/>
            <person name="Clum A."/>
            <person name="Steindorff A."/>
            <person name="Ohm R.A."/>
            <person name="Martin F."/>
            <person name="Silar P."/>
            <person name="Natvig D.O."/>
            <person name="Lalanne C."/>
            <person name="Gautier V."/>
            <person name="Ament-Velasquez S.L."/>
            <person name="Kruys A."/>
            <person name="Hutchinson M.I."/>
            <person name="Powell A.J."/>
            <person name="Barry K."/>
            <person name="Miller A.N."/>
            <person name="Grigoriev I.V."/>
            <person name="Debuchy R."/>
            <person name="Gladieux P."/>
            <person name="Hiltunen Thoren M."/>
            <person name="Johannesson H."/>
        </authorList>
    </citation>
    <scope>NUCLEOTIDE SEQUENCE</scope>
    <source>
        <strain evidence="6">CBS 955.72</strain>
    </source>
</reference>
<evidence type="ECO:0000256" key="4">
    <source>
        <dbReference type="SAM" id="MobiDB-lite"/>
    </source>
</evidence>
<gene>
    <name evidence="6" type="ORF">B0T25DRAFT_591754</name>
</gene>
<dbReference type="GO" id="GO:0016020">
    <property type="term" value="C:membrane"/>
    <property type="evidence" value="ECO:0007669"/>
    <property type="project" value="TreeGrafter"/>
</dbReference>
<dbReference type="Proteomes" id="UP001275084">
    <property type="component" value="Unassembled WGS sequence"/>
</dbReference>
<feature type="domain" description="PNPLA" evidence="5">
    <location>
        <begin position="81"/>
        <end position="337"/>
    </location>
</feature>
<keyword evidence="2" id="KW-0442">Lipid degradation</keyword>
<reference evidence="6" key="2">
    <citation type="submission" date="2023-06" db="EMBL/GenBank/DDBJ databases">
        <authorList>
            <consortium name="Lawrence Berkeley National Laboratory"/>
            <person name="Haridas S."/>
            <person name="Hensen N."/>
            <person name="Bonometti L."/>
            <person name="Westerberg I."/>
            <person name="Brannstrom I.O."/>
            <person name="Guillou S."/>
            <person name="Cros-Aarteil S."/>
            <person name="Calhoun S."/>
            <person name="Kuo A."/>
            <person name="Mondo S."/>
            <person name="Pangilinan J."/>
            <person name="Riley R."/>
            <person name="Labutti K."/>
            <person name="Andreopoulos B."/>
            <person name="Lipzen A."/>
            <person name="Chen C."/>
            <person name="Yanf M."/>
            <person name="Daum C."/>
            <person name="Ng V."/>
            <person name="Clum A."/>
            <person name="Steindorff A."/>
            <person name="Ohm R."/>
            <person name="Martin F."/>
            <person name="Silar P."/>
            <person name="Natvig D."/>
            <person name="Lalanne C."/>
            <person name="Gautier V."/>
            <person name="Ament-Velasquez S.L."/>
            <person name="Kruys A."/>
            <person name="Hutchinson M.I."/>
            <person name="Powell A.J."/>
            <person name="Barry K."/>
            <person name="Miller A.N."/>
            <person name="Grigoriev I.V."/>
            <person name="Debuchy R."/>
            <person name="Gladieux P."/>
            <person name="Thoren M.H."/>
            <person name="Johannesson H."/>
        </authorList>
    </citation>
    <scope>NUCLEOTIDE SEQUENCE</scope>
    <source>
        <strain evidence="6">CBS 955.72</strain>
    </source>
</reference>
<dbReference type="SUPFAM" id="SSF52151">
    <property type="entry name" value="FabD/lysophospholipase-like"/>
    <property type="match status" value="1"/>
</dbReference>
<dbReference type="GO" id="GO:0046486">
    <property type="term" value="P:glycerolipid metabolic process"/>
    <property type="evidence" value="ECO:0007669"/>
    <property type="project" value="UniProtKB-ARBA"/>
</dbReference>
<dbReference type="PANTHER" id="PTHR24185:SF1">
    <property type="entry name" value="CALCIUM-INDEPENDENT PHOSPHOLIPASE A2-GAMMA"/>
    <property type="match status" value="1"/>
</dbReference>
<accession>A0AAJ0MC92</accession>
<dbReference type="GO" id="GO:0047499">
    <property type="term" value="F:calcium-independent phospholipase A2 activity"/>
    <property type="evidence" value="ECO:0007669"/>
    <property type="project" value="TreeGrafter"/>
</dbReference>